<reference evidence="1 2" key="1">
    <citation type="submission" date="2017-04" db="EMBL/GenBank/DDBJ databases">
        <title>Kefir bacterial isolates.</title>
        <authorList>
            <person name="Kim Y."/>
            <person name="Blasche S."/>
            <person name="Patil K.R."/>
        </authorList>
    </citation>
    <scope>NUCLEOTIDE SEQUENCE [LARGE SCALE GENOMIC DNA]</scope>
    <source>
        <strain evidence="1 2">OG2</strain>
    </source>
</reference>
<dbReference type="EMBL" id="NCXI01000642">
    <property type="protein sequence ID" value="PAK69125.1"/>
    <property type="molecule type" value="Genomic_DNA"/>
</dbReference>
<gene>
    <name evidence="1" type="ORF">B8W98_13990</name>
</gene>
<comment type="caution">
    <text evidence="1">The sequence shown here is derived from an EMBL/GenBank/DDBJ whole genome shotgun (WGS) entry which is preliminary data.</text>
</comment>
<organism evidence="1 2">
    <name type="scientific">Lentilactobacillus parakefiri</name>
    <dbReference type="NCBI Taxonomy" id="152332"/>
    <lineage>
        <taxon>Bacteria</taxon>
        <taxon>Bacillati</taxon>
        <taxon>Bacillota</taxon>
        <taxon>Bacilli</taxon>
        <taxon>Lactobacillales</taxon>
        <taxon>Lactobacillaceae</taxon>
        <taxon>Lentilactobacillus</taxon>
    </lineage>
</organism>
<dbReference type="AlphaFoldDB" id="A0A269XDR0"/>
<evidence type="ECO:0000313" key="2">
    <source>
        <dbReference type="Proteomes" id="UP000216802"/>
    </source>
</evidence>
<dbReference type="Proteomes" id="UP000216802">
    <property type="component" value="Unassembled WGS sequence"/>
</dbReference>
<name>A0A269XDR0_9LACO</name>
<feature type="non-terminal residue" evidence="1">
    <location>
        <position position="58"/>
    </location>
</feature>
<sequence length="58" mass="6695">MHIFIAVTYDKVLTAQDLEHYLDIAEGIDGLLFRTSMPQKELKQSMIHLMNQGFAKDK</sequence>
<accession>A0A269XDR0</accession>
<evidence type="ECO:0000313" key="1">
    <source>
        <dbReference type="EMBL" id="PAK69125.1"/>
    </source>
</evidence>
<proteinExistence type="predicted"/>
<protein>
    <submittedName>
        <fullName evidence="1">Thiamine phosphate synthase</fullName>
    </submittedName>
</protein>